<dbReference type="Gene3D" id="1.10.150.650">
    <property type="match status" value="1"/>
</dbReference>
<dbReference type="InterPro" id="IPR003141">
    <property type="entry name" value="Pol/His_phosphatase_N"/>
</dbReference>
<reference evidence="2" key="1">
    <citation type="journal article" date="2015" name="PeerJ">
        <title>First genomic representation of candidate bacterial phylum KSB3 points to enhanced environmental sensing as a trigger of wastewater bulking.</title>
        <authorList>
            <person name="Sekiguchi Y."/>
            <person name="Ohashi A."/>
            <person name="Parks D.H."/>
            <person name="Yamauchi T."/>
            <person name="Tyson G.W."/>
            <person name="Hugenholtz P."/>
        </authorList>
    </citation>
    <scope>NUCLEOTIDE SEQUENCE [LARGE SCALE GENOMIC DNA]</scope>
</reference>
<dbReference type="InterPro" id="IPR004013">
    <property type="entry name" value="PHP_dom"/>
</dbReference>
<dbReference type="HOGENOM" id="CLU_067347_1_0_0"/>
<dbReference type="PANTHER" id="PTHR42924">
    <property type="entry name" value="EXONUCLEASE"/>
    <property type="match status" value="1"/>
</dbReference>
<organism evidence="2">
    <name type="scientific">Candidatus Moduliflexus flocculans</name>
    <dbReference type="NCBI Taxonomy" id="1499966"/>
    <lineage>
        <taxon>Bacteria</taxon>
        <taxon>Candidatus Moduliflexota</taxon>
        <taxon>Candidatus Moduliflexia</taxon>
        <taxon>Candidatus Moduliflexales</taxon>
        <taxon>Candidatus Moduliflexaceae</taxon>
    </lineage>
</organism>
<evidence type="ECO:0000313" key="3">
    <source>
        <dbReference type="Proteomes" id="UP000030700"/>
    </source>
</evidence>
<proteinExistence type="predicted"/>
<dbReference type="PANTHER" id="PTHR42924:SF3">
    <property type="entry name" value="POLYMERASE_HISTIDINOL PHOSPHATASE N-TERMINAL DOMAIN-CONTAINING PROTEIN"/>
    <property type="match status" value="1"/>
</dbReference>
<feature type="domain" description="Polymerase/histidinol phosphatase N-terminal" evidence="1">
    <location>
        <begin position="3"/>
        <end position="69"/>
    </location>
</feature>
<dbReference type="EMBL" id="DF820456">
    <property type="protein sequence ID" value="GAK50418.1"/>
    <property type="molecule type" value="Genomic_DNA"/>
</dbReference>
<dbReference type="SUPFAM" id="SSF89550">
    <property type="entry name" value="PHP domain-like"/>
    <property type="match status" value="1"/>
</dbReference>
<dbReference type="CDD" id="cd07438">
    <property type="entry name" value="PHP_HisPPase_AMP"/>
    <property type="match status" value="1"/>
</dbReference>
<dbReference type="Pfam" id="PF02811">
    <property type="entry name" value="PHP"/>
    <property type="match status" value="1"/>
</dbReference>
<dbReference type="SMART" id="SM00481">
    <property type="entry name" value="POLIIIAc"/>
    <property type="match status" value="1"/>
</dbReference>
<dbReference type="GO" id="GO:0004534">
    <property type="term" value="F:5'-3' RNA exonuclease activity"/>
    <property type="evidence" value="ECO:0007669"/>
    <property type="project" value="TreeGrafter"/>
</dbReference>
<dbReference type="InterPro" id="IPR016195">
    <property type="entry name" value="Pol/histidinol_Pase-like"/>
</dbReference>
<protein>
    <submittedName>
        <fullName evidence="2">PHP domain protein</fullName>
    </submittedName>
</protein>
<evidence type="ECO:0000259" key="1">
    <source>
        <dbReference type="SMART" id="SM00481"/>
    </source>
</evidence>
<sequence>MKADLHIHSYHSDGKYSPAEIVFYAAQNHLDMISLTDHDTIDGLADAQEACRKYPSLTLISGVELSTYHESDELHILGYGIDPAYPALTALLEETHNKRQARLRRVLARLQELGVTLTYEEVDSAFHTSSLGRMHVARLMIERGYVRTIREAFDRYLSYETNQITYTSGDFISSQMAIETIAAAGGISIFAHPTIALFDRYLEPLVAFGLRGIEIFKGSRPSIEEFYLETVVKDKGLLTTGGSDWHGYHQTQTLGSFYVNSGQIQRFLTALGL</sequence>
<keyword evidence="3" id="KW-1185">Reference proteome</keyword>
<evidence type="ECO:0000313" key="2">
    <source>
        <dbReference type="EMBL" id="GAK50418.1"/>
    </source>
</evidence>
<dbReference type="STRING" id="1499966.U14_01649"/>
<gene>
    <name evidence="2" type="ORF">U14_01649</name>
</gene>
<name>A0A0S6VSR6_9BACT</name>
<dbReference type="InterPro" id="IPR052018">
    <property type="entry name" value="PHP_domain"/>
</dbReference>
<accession>A0A0S6VSR6</accession>
<dbReference type="Proteomes" id="UP000030700">
    <property type="component" value="Unassembled WGS sequence"/>
</dbReference>
<dbReference type="GO" id="GO:0035312">
    <property type="term" value="F:5'-3' DNA exonuclease activity"/>
    <property type="evidence" value="ECO:0007669"/>
    <property type="project" value="TreeGrafter"/>
</dbReference>
<dbReference type="Gene3D" id="3.20.20.140">
    <property type="entry name" value="Metal-dependent hydrolases"/>
    <property type="match status" value="1"/>
</dbReference>
<dbReference type="AlphaFoldDB" id="A0A0S6VSR6"/>